<protein>
    <submittedName>
        <fullName evidence="1">Uncharacterized protein</fullName>
    </submittedName>
</protein>
<dbReference type="Gene3D" id="1.10.287.190">
    <property type="entry name" value="Transcription factor IIA gamma subunit, alpha-helical domain"/>
    <property type="match status" value="1"/>
</dbReference>
<accession>A0ABD1XJ96</accession>
<comment type="caution">
    <text evidence="1">The sequence shown here is derived from an EMBL/GenBank/DDBJ whole genome shotgun (WGS) entry which is preliminary data.</text>
</comment>
<dbReference type="Proteomes" id="UP001605036">
    <property type="component" value="Unassembled WGS sequence"/>
</dbReference>
<dbReference type="EMBL" id="JBHFFA010000008">
    <property type="protein sequence ID" value="KAL2607991.1"/>
    <property type="molecule type" value="Genomic_DNA"/>
</dbReference>
<organism evidence="1 2">
    <name type="scientific">Riccia fluitans</name>
    <dbReference type="NCBI Taxonomy" id="41844"/>
    <lineage>
        <taxon>Eukaryota</taxon>
        <taxon>Viridiplantae</taxon>
        <taxon>Streptophyta</taxon>
        <taxon>Embryophyta</taxon>
        <taxon>Marchantiophyta</taxon>
        <taxon>Marchantiopsida</taxon>
        <taxon>Marchantiidae</taxon>
        <taxon>Marchantiales</taxon>
        <taxon>Ricciaceae</taxon>
        <taxon>Riccia</taxon>
    </lineage>
</organism>
<sequence>MIVRGAISRTLAVKVLQQFDKSIKDVVERLVRTQSDARPFEYRDYEAQWMSSVQNAIIHINNNDVERAGRRKNLATESGSDNFRDGV</sequence>
<reference evidence="1 2" key="1">
    <citation type="submission" date="2024-09" db="EMBL/GenBank/DDBJ databases">
        <title>Chromosome-scale assembly of Riccia fluitans.</title>
        <authorList>
            <person name="Paukszto L."/>
            <person name="Sawicki J."/>
            <person name="Karawczyk K."/>
            <person name="Piernik-Szablinska J."/>
            <person name="Szczecinska M."/>
            <person name="Mazdziarz M."/>
        </authorList>
    </citation>
    <scope>NUCLEOTIDE SEQUENCE [LARGE SCALE GENOMIC DNA]</scope>
    <source>
        <strain evidence="1">Rf_01</strain>
        <tissue evidence="1">Aerial parts of the thallus</tissue>
    </source>
</reference>
<evidence type="ECO:0000313" key="2">
    <source>
        <dbReference type="Proteomes" id="UP001605036"/>
    </source>
</evidence>
<gene>
    <name evidence="1" type="ORF">R1flu_026564</name>
</gene>
<proteinExistence type="predicted"/>
<evidence type="ECO:0000313" key="1">
    <source>
        <dbReference type="EMBL" id="KAL2607991.1"/>
    </source>
</evidence>
<dbReference type="AlphaFoldDB" id="A0ABD1XJ96"/>
<keyword evidence="2" id="KW-1185">Reference proteome</keyword>
<dbReference type="InterPro" id="IPR009083">
    <property type="entry name" value="TFIIA_a-hlx"/>
</dbReference>
<name>A0ABD1XJ96_9MARC</name>